<dbReference type="Proteomes" id="UP001431131">
    <property type="component" value="Unassembled WGS sequence"/>
</dbReference>
<gene>
    <name evidence="1" type="ORF">MJG50_15340</name>
</gene>
<protein>
    <recommendedName>
        <fullName evidence="3">Lipoprotein</fullName>
    </recommendedName>
</protein>
<evidence type="ECO:0000313" key="2">
    <source>
        <dbReference type="Proteomes" id="UP001431131"/>
    </source>
</evidence>
<dbReference type="PROSITE" id="PS51257">
    <property type="entry name" value="PROKAR_LIPOPROTEIN"/>
    <property type="match status" value="1"/>
</dbReference>
<sequence length="137" mass="15956">MKKRVGLVFCIVMIFALFGCIEKWMPLETKTLSEFYEGNLEEVNKVVIADGTTGGKKTLNDSKQIKDFLDKIKDIKFIPEENQEDVKGWRYSVALYVDDEETFKFLPSQVNGNYYYTEPEMIPIIDDLYNSLVMQEE</sequence>
<proteinExistence type="predicted"/>
<evidence type="ECO:0000313" key="1">
    <source>
        <dbReference type="EMBL" id="MCH1626712.1"/>
    </source>
</evidence>
<comment type="caution">
    <text evidence="1">The sequence shown here is derived from an EMBL/GenBank/DDBJ whole genome shotgun (WGS) entry which is preliminary data.</text>
</comment>
<organism evidence="1 2">
    <name type="scientific">Fredinandcohnia quinoae</name>
    <dbReference type="NCBI Taxonomy" id="2918902"/>
    <lineage>
        <taxon>Bacteria</taxon>
        <taxon>Bacillati</taxon>
        <taxon>Bacillota</taxon>
        <taxon>Bacilli</taxon>
        <taxon>Bacillales</taxon>
        <taxon>Bacillaceae</taxon>
        <taxon>Fredinandcohnia</taxon>
    </lineage>
</organism>
<name>A0AAW5E9M9_9BACI</name>
<dbReference type="EMBL" id="JAKTTI010000026">
    <property type="protein sequence ID" value="MCH1626712.1"/>
    <property type="molecule type" value="Genomic_DNA"/>
</dbReference>
<accession>A0AAW5E9M9</accession>
<reference evidence="1" key="1">
    <citation type="submission" date="2022-02" db="EMBL/GenBank/DDBJ databases">
        <title>Fredinandcohnia quinoae sp. nov. isolated from Chenopodium quinoa seeds.</title>
        <authorList>
            <person name="Saati-Santamaria Z."/>
            <person name="Flores-Felix J.D."/>
            <person name="Igual J.M."/>
            <person name="Velazquez E."/>
            <person name="Garcia-Fraile P."/>
            <person name="Martinez-Molina E."/>
        </authorList>
    </citation>
    <scope>NUCLEOTIDE SEQUENCE</scope>
    <source>
        <strain evidence="1">SECRCQ15</strain>
    </source>
</reference>
<dbReference type="RefSeq" id="WP_240256631.1">
    <property type="nucleotide sequence ID" value="NZ_JAKTTI010000026.1"/>
</dbReference>
<evidence type="ECO:0008006" key="3">
    <source>
        <dbReference type="Google" id="ProtNLM"/>
    </source>
</evidence>
<keyword evidence="2" id="KW-1185">Reference proteome</keyword>
<dbReference type="AlphaFoldDB" id="A0AAW5E9M9"/>